<keyword evidence="5 11" id="KW-0067">ATP-binding</keyword>
<dbReference type="AlphaFoldDB" id="A0A4R7VQD6"/>
<dbReference type="FunFam" id="3.40.50.300:FF:000589">
    <property type="entry name" value="ABC transporter, ATP-binding subunit"/>
    <property type="match status" value="1"/>
</dbReference>
<dbReference type="EMBL" id="SOCP01000005">
    <property type="protein sequence ID" value="TDV51960.1"/>
    <property type="molecule type" value="Genomic_DNA"/>
</dbReference>
<keyword evidence="2" id="KW-0813">Transport</keyword>
<evidence type="ECO:0000256" key="7">
    <source>
        <dbReference type="ARBA" id="ARBA00023136"/>
    </source>
</evidence>
<comment type="caution">
    <text evidence="11">The sequence shown here is derived from an EMBL/GenBank/DDBJ whole genome shotgun (WGS) entry which is preliminary data.</text>
</comment>
<dbReference type="RefSeq" id="WP_133903381.1">
    <property type="nucleotide sequence ID" value="NZ_SOCP01000005.1"/>
</dbReference>
<dbReference type="InterPro" id="IPR025302">
    <property type="entry name" value="DrrA1/2-like_C"/>
</dbReference>
<dbReference type="SMART" id="SM00382">
    <property type="entry name" value="AAA"/>
    <property type="match status" value="1"/>
</dbReference>
<evidence type="ECO:0000256" key="2">
    <source>
        <dbReference type="ARBA" id="ARBA00022448"/>
    </source>
</evidence>
<dbReference type="GO" id="GO:0005524">
    <property type="term" value="F:ATP binding"/>
    <property type="evidence" value="ECO:0007669"/>
    <property type="project" value="UniProtKB-KW"/>
</dbReference>
<evidence type="ECO:0000256" key="6">
    <source>
        <dbReference type="ARBA" id="ARBA00022967"/>
    </source>
</evidence>
<evidence type="ECO:0000256" key="3">
    <source>
        <dbReference type="ARBA" id="ARBA00022475"/>
    </source>
</evidence>
<evidence type="ECO:0000256" key="5">
    <source>
        <dbReference type="ARBA" id="ARBA00022840"/>
    </source>
</evidence>
<dbReference type="InterPro" id="IPR003439">
    <property type="entry name" value="ABC_transporter-like_ATP-bd"/>
</dbReference>
<comment type="subcellular location">
    <subcellularLocation>
        <location evidence="1">Cell membrane</location>
        <topology evidence="1">Peripheral membrane protein</topology>
        <orientation evidence="1">Cytoplasmic side</orientation>
    </subcellularLocation>
</comment>
<evidence type="ECO:0000256" key="1">
    <source>
        <dbReference type="ARBA" id="ARBA00004413"/>
    </source>
</evidence>
<keyword evidence="4" id="KW-0547">Nucleotide-binding</keyword>
<dbReference type="PROSITE" id="PS00211">
    <property type="entry name" value="ABC_TRANSPORTER_1"/>
    <property type="match status" value="1"/>
</dbReference>
<dbReference type="InterPro" id="IPR027417">
    <property type="entry name" value="P-loop_NTPase"/>
</dbReference>
<dbReference type="SUPFAM" id="SSF52540">
    <property type="entry name" value="P-loop containing nucleoside triphosphate hydrolases"/>
    <property type="match status" value="1"/>
</dbReference>
<evidence type="ECO:0000259" key="10">
    <source>
        <dbReference type="PROSITE" id="PS50893"/>
    </source>
</evidence>
<dbReference type="Pfam" id="PF00005">
    <property type="entry name" value="ABC_tran"/>
    <property type="match status" value="1"/>
</dbReference>
<evidence type="ECO:0000313" key="11">
    <source>
        <dbReference type="EMBL" id="TDV51960.1"/>
    </source>
</evidence>
<dbReference type="Gene3D" id="3.40.50.300">
    <property type="entry name" value="P-loop containing nucleotide triphosphate hydrolases"/>
    <property type="match status" value="1"/>
</dbReference>
<dbReference type="GO" id="GO:0046677">
    <property type="term" value="P:response to antibiotic"/>
    <property type="evidence" value="ECO:0007669"/>
    <property type="project" value="UniProtKB-KW"/>
</dbReference>
<dbReference type="PANTHER" id="PTHR43582">
    <property type="entry name" value="LINEARMYCIN RESISTANCE ATP-BINDING PROTEIN LNRL"/>
    <property type="match status" value="1"/>
</dbReference>
<sequence>MTHAIEAMDLVKKYGQVTALDGLSFTVPAGTVFGLLGPNGAGKSTTIRILTTLSTPTSGTATVAGIDVLGHPNEVRRAIGVVTQASGTDPQATGRENLLLVAQIHGMRGRAAKSRVDELLALFGLTDAANRLAKQYSGGMQRKLDVAMGLVHRPSVLFLDEPTTGLDPQARSEMWAEIARLARHERLTILLTTHYLEEADHLADHLVIVDRGRLVAQGSPEELKSELRGDAVVIDLSPDASVDAARTAIEGMAGTREITVSGRSIRTRVDHGASAVPAALAALERSSVPVAAVTVARPALDDVYLRYTGRTFASADAAQEKVEAAR</sequence>
<dbReference type="NCBIfam" id="TIGR01188">
    <property type="entry name" value="drrA"/>
    <property type="match status" value="1"/>
</dbReference>
<dbReference type="GO" id="GO:0005886">
    <property type="term" value="C:plasma membrane"/>
    <property type="evidence" value="ECO:0007669"/>
    <property type="project" value="UniProtKB-SubCell"/>
</dbReference>
<evidence type="ECO:0000256" key="9">
    <source>
        <dbReference type="ARBA" id="ARBA00049985"/>
    </source>
</evidence>
<dbReference type="InterPro" id="IPR003593">
    <property type="entry name" value="AAA+_ATPase"/>
</dbReference>
<dbReference type="Pfam" id="PF13732">
    <property type="entry name" value="DrrA1-3_C"/>
    <property type="match status" value="1"/>
</dbReference>
<name>A0A4R7VQD6_9PSEU</name>
<proteinExistence type="inferred from homology"/>
<protein>
    <submittedName>
        <fullName evidence="11">ABC-2 type transport system ATP-binding protein</fullName>
    </submittedName>
</protein>
<comment type="similarity">
    <text evidence="9">Belongs to the ABC transporter superfamily. Drug exporter-1 (DrugE1) (TC 3.A.1.105) family.</text>
</comment>
<keyword evidence="8" id="KW-0046">Antibiotic resistance</keyword>
<evidence type="ECO:0000256" key="8">
    <source>
        <dbReference type="ARBA" id="ARBA00023251"/>
    </source>
</evidence>
<dbReference type="Proteomes" id="UP000294927">
    <property type="component" value="Unassembled WGS sequence"/>
</dbReference>
<dbReference type="GO" id="GO:0043215">
    <property type="term" value="P:daunorubicin transport"/>
    <property type="evidence" value="ECO:0007669"/>
    <property type="project" value="InterPro"/>
</dbReference>
<feature type="domain" description="ABC transporter" evidence="10">
    <location>
        <begin position="5"/>
        <end position="236"/>
    </location>
</feature>
<keyword evidence="7" id="KW-0472">Membrane</keyword>
<dbReference type="OrthoDB" id="9804819at2"/>
<reference evidence="11 12" key="1">
    <citation type="submission" date="2019-03" db="EMBL/GenBank/DDBJ databases">
        <title>Genomic Encyclopedia of Archaeal and Bacterial Type Strains, Phase II (KMG-II): from individual species to whole genera.</title>
        <authorList>
            <person name="Goeker M."/>
        </authorList>
    </citation>
    <scope>NUCLEOTIDE SEQUENCE [LARGE SCALE GENOMIC DNA]</scope>
    <source>
        <strain evidence="11 12">DSM 45499</strain>
    </source>
</reference>
<organism evidence="11 12">
    <name type="scientific">Actinophytocola oryzae</name>
    <dbReference type="NCBI Taxonomy" id="502181"/>
    <lineage>
        <taxon>Bacteria</taxon>
        <taxon>Bacillati</taxon>
        <taxon>Actinomycetota</taxon>
        <taxon>Actinomycetes</taxon>
        <taxon>Pseudonocardiales</taxon>
        <taxon>Pseudonocardiaceae</taxon>
    </lineage>
</organism>
<dbReference type="PANTHER" id="PTHR43582:SF5">
    <property type="entry name" value="ABC TRANSPORTER"/>
    <property type="match status" value="1"/>
</dbReference>
<gene>
    <name evidence="11" type="ORF">CLV71_10589</name>
</gene>
<keyword evidence="6" id="KW-1278">Translocase</keyword>
<accession>A0A4R7VQD6</accession>
<dbReference type="PROSITE" id="PS50893">
    <property type="entry name" value="ABC_TRANSPORTER_2"/>
    <property type="match status" value="1"/>
</dbReference>
<dbReference type="InterPro" id="IPR005894">
    <property type="entry name" value="DrrA"/>
</dbReference>
<evidence type="ECO:0000313" key="12">
    <source>
        <dbReference type="Proteomes" id="UP000294927"/>
    </source>
</evidence>
<evidence type="ECO:0000256" key="4">
    <source>
        <dbReference type="ARBA" id="ARBA00022741"/>
    </source>
</evidence>
<keyword evidence="12" id="KW-1185">Reference proteome</keyword>
<dbReference type="GO" id="GO:1900753">
    <property type="term" value="P:doxorubicin transport"/>
    <property type="evidence" value="ECO:0007669"/>
    <property type="project" value="InterPro"/>
</dbReference>
<dbReference type="InterPro" id="IPR017871">
    <property type="entry name" value="ABC_transporter-like_CS"/>
</dbReference>
<dbReference type="GO" id="GO:0016887">
    <property type="term" value="F:ATP hydrolysis activity"/>
    <property type="evidence" value="ECO:0007669"/>
    <property type="project" value="InterPro"/>
</dbReference>
<keyword evidence="3" id="KW-1003">Cell membrane</keyword>